<proteinExistence type="inferred from homology"/>
<dbReference type="Pfam" id="PF00005">
    <property type="entry name" value="ABC_tran"/>
    <property type="match status" value="1"/>
</dbReference>
<evidence type="ECO:0000256" key="1">
    <source>
        <dbReference type="ARBA" id="ARBA00004533"/>
    </source>
</evidence>
<keyword evidence="10" id="KW-0378">Hydrolase</keyword>
<keyword evidence="11" id="KW-1185">Reference proteome</keyword>
<dbReference type="InterPro" id="IPR005893">
    <property type="entry name" value="PotA-like"/>
</dbReference>
<dbReference type="FunFam" id="3.40.50.300:FF:000133">
    <property type="entry name" value="Spermidine/putrescine import ATP-binding protein PotA"/>
    <property type="match status" value="1"/>
</dbReference>
<evidence type="ECO:0000256" key="4">
    <source>
        <dbReference type="ARBA" id="ARBA00022741"/>
    </source>
</evidence>
<dbReference type="InterPro" id="IPR003593">
    <property type="entry name" value="AAA+_ATPase"/>
</dbReference>
<comment type="function">
    <text evidence="8">Part of the ABC transporter complex PotABCD involved in spermidine/putrescine import. Responsible for energy coupling to the transport system.</text>
</comment>
<dbReference type="InterPro" id="IPR008995">
    <property type="entry name" value="Mo/tungstate-bd_C_term_dom"/>
</dbReference>
<dbReference type="SUPFAM" id="SSF50331">
    <property type="entry name" value="MOP-like"/>
    <property type="match status" value="1"/>
</dbReference>
<accession>A0A256FTP3</accession>
<evidence type="ECO:0000256" key="3">
    <source>
        <dbReference type="ARBA" id="ARBA00022475"/>
    </source>
</evidence>
<dbReference type="InterPro" id="IPR017871">
    <property type="entry name" value="ABC_transporter-like_CS"/>
</dbReference>
<evidence type="ECO:0000256" key="6">
    <source>
        <dbReference type="ARBA" id="ARBA00022967"/>
    </source>
</evidence>
<comment type="subcellular location">
    <subcellularLocation>
        <location evidence="1">Cell inner membrane</location>
    </subcellularLocation>
</comment>
<dbReference type="Pfam" id="PF08402">
    <property type="entry name" value="TOBE_2"/>
    <property type="match status" value="1"/>
</dbReference>
<dbReference type="PROSITE" id="PS50893">
    <property type="entry name" value="ABC_TRANSPORTER_2"/>
    <property type="match status" value="1"/>
</dbReference>
<evidence type="ECO:0000256" key="8">
    <source>
        <dbReference type="RuleBase" id="RU364083"/>
    </source>
</evidence>
<sequence length="366" mass="40414">MTSQTIVDFANVKKTYDGSNIIINDLNLSIQKGEFLTLLGGSGSGKTTTLMMLAGFEMPTSGRIFLQGKSIENLPPHKRGIGVVFQNYALFPHMTIAQNLAYPLRMRKMNRQQIQHKVSKAIEMVRLEKMKDRRPNELSGGQQQRVALARALIFEPELILMDEPLGALDKTLREHMQYEIKQIHRDLGVTMVYVTHDQSEALTMSDRIAIFENGNIVQIDSPRALYECPANAYVAGFIGENNMLSGQSKGYDGEGCLFVSLDSGISVHMRDSSVIGAGTPVKLAVRPENIAIGEAARQRRNQCSATISDVTYVGDHLRLLVDIGAGQQLVLRRPLIDFSSEPQLGQTLLIGWNDTDGCVFFGSKAA</sequence>
<dbReference type="GO" id="GO:0043190">
    <property type="term" value="C:ATP-binding cassette (ABC) transporter complex"/>
    <property type="evidence" value="ECO:0007669"/>
    <property type="project" value="InterPro"/>
</dbReference>
<dbReference type="GO" id="GO:0015847">
    <property type="term" value="P:putrescine transport"/>
    <property type="evidence" value="ECO:0007669"/>
    <property type="project" value="UniProtKB-ARBA"/>
</dbReference>
<dbReference type="EMBL" id="NNRK01000017">
    <property type="protein sequence ID" value="OYR17801.1"/>
    <property type="molecule type" value="Genomic_DNA"/>
</dbReference>
<organism evidence="10 11">
    <name type="scientific">Brucella rhizosphaerae</name>
    <dbReference type="NCBI Taxonomy" id="571254"/>
    <lineage>
        <taxon>Bacteria</taxon>
        <taxon>Pseudomonadati</taxon>
        <taxon>Pseudomonadota</taxon>
        <taxon>Alphaproteobacteria</taxon>
        <taxon>Hyphomicrobiales</taxon>
        <taxon>Brucellaceae</taxon>
        <taxon>Brucella/Ochrobactrum group</taxon>
        <taxon>Brucella</taxon>
    </lineage>
</organism>
<protein>
    <recommendedName>
        <fullName evidence="8">Spermidine/putrescine import ATP-binding protein PotA</fullName>
        <ecNumber evidence="8">7.6.2.11</ecNumber>
    </recommendedName>
</protein>
<keyword evidence="3 8" id="KW-1003">Cell membrane</keyword>
<dbReference type="GO" id="GO:0016887">
    <property type="term" value="F:ATP hydrolysis activity"/>
    <property type="evidence" value="ECO:0007669"/>
    <property type="project" value="InterPro"/>
</dbReference>
<reference evidence="10 11" key="1">
    <citation type="submission" date="2017-07" db="EMBL/GenBank/DDBJ databases">
        <title>Phylogenetic study on the rhizospheric bacterium Ochrobactrum sp. A44.</title>
        <authorList>
            <person name="Krzyzanowska D.M."/>
            <person name="Ossowicki A."/>
            <person name="Rajewska M."/>
            <person name="Maciag T."/>
            <person name="Kaczynski Z."/>
            <person name="Czerwicka M."/>
            <person name="Jafra S."/>
        </authorList>
    </citation>
    <scope>NUCLEOTIDE SEQUENCE [LARGE SCALE GENOMIC DNA]</scope>
    <source>
        <strain evidence="10 11">PR17</strain>
    </source>
</reference>
<comment type="catalytic activity">
    <reaction evidence="8">
        <text>ATP + H2O + polyamine-[polyamine-binding protein]Side 1 = ADP + phosphate + polyamineSide 2 + [polyamine-binding protein]Side 1.</text>
        <dbReference type="EC" id="7.6.2.11"/>
    </reaction>
</comment>
<keyword evidence="6 8" id="KW-1278">Translocase</keyword>
<dbReference type="RefSeq" id="WP_094573918.1">
    <property type="nucleotide sequence ID" value="NZ_JBHEEL010000002.1"/>
</dbReference>
<evidence type="ECO:0000259" key="9">
    <source>
        <dbReference type="PROSITE" id="PS50893"/>
    </source>
</evidence>
<dbReference type="NCBIfam" id="TIGR01187">
    <property type="entry name" value="potA"/>
    <property type="match status" value="1"/>
</dbReference>
<dbReference type="PANTHER" id="PTHR42781:SF6">
    <property type="entry name" value="SPERMIDINE_PUTRESCINE IMPORT ATP-BINDING PROTEIN POTA"/>
    <property type="match status" value="1"/>
</dbReference>
<feature type="domain" description="ABC transporter" evidence="9">
    <location>
        <begin position="7"/>
        <end position="238"/>
    </location>
</feature>
<dbReference type="SUPFAM" id="SSF52540">
    <property type="entry name" value="P-loop containing nucleoside triphosphate hydrolases"/>
    <property type="match status" value="1"/>
</dbReference>
<gene>
    <name evidence="8" type="primary">potA</name>
    <name evidence="10" type="ORF">CEV32_3526</name>
</gene>
<keyword evidence="5 8" id="KW-0067">ATP-binding</keyword>
<dbReference type="InterPro" id="IPR027417">
    <property type="entry name" value="P-loop_NTPase"/>
</dbReference>
<dbReference type="AlphaFoldDB" id="A0A256FTP3"/>
<dbReference type="InterPro" id="IPR003439">
    <property type="entry name" value="ABC_transporter-like_ATP-bd"/>
</dbReference>
<dbReference type="EC" id="7.6.2.11" evidence="8"/>
<keyword evidence="2 8" id="KW-0813">Transport</keyword>
<dbReference type="PROSITE" id="PS00211">
    <property type="entry name" value="ABC_TRANSPORTER_1"/>
    <property type="match status" value="1"/>
</dbReference>
<evidence type="ECO:0000256" key="2">
    <source>
        <dbReference type="ARBA" id="ARBA00022448"/>
    </source>
</evidence>
<dbReference type="InterPro" id="IPR013611">
    <property type="entry name" value="Transp-assoc_OB_typ2"/>
</dbReference>
<dbReference type="GO" id="GO:0005524">
    <property type="term" value="F:ATP binding"/>
    <property type="evidence" value="ECO:0007669"/>
    <property type="project" value="UniProtKB-KW"/>
</dbReference>
<dbReference type="GO" id="GO:0015417">
    <property type="term" value="F:ABC-type polyamine transporter activity"/>
    <property type="evidence" value="ECO:0007669"/>
    <property type="project" value="UniProtKB-EC"/>
</dbReference>
<name>A0A256FTP3_9HYPH</name>
<dbReference type="OrthoDB" id="9802264at2"/>
<comment type="caution">
    <text evidence="10">The sequence shown here is derived from an EMBL/GenBank/DDBJ whole genome shotgun (WGS) entry which is preliminary data.</text>
</comment>
<keyword evidence="7 8" id="KW-0472">Membrane</keyword>
<evidence type="ECO:0000256" key="5">
    <source>
        <dbReference type="ARBA" id="ARBA00022840"/>
    </source>
</evidence>
<comment type="similarity">
    <text evidence="8">Belongs to the ABC transporter superfamily. Spermidine/putrescine importer (TC 3.A.1.11.1) family.</text>
</comment>
<dbReference type="PANTHER" id="PTHR42781">
    <property type="entry name" value="SPERMIDINE/PUTRESCINE IMPORT ATP-BINDING PROTEIN POTA"/>
    <property type="match status" value="1"/>
</dbReference>
<dbReference type="Gene3D" id="3.40.50.300">
    <property type="entry name" value="P-loop containing nucleotide triphosphate hydrolases"/>
    <property type="match status" value="1"/>
</dbReference>
<evidence type="ECO:0000313" key="10">
    <source>
        <dbReference type="EMBL" id="OYR17801.1"/>
    </source>
</evidence>
<dbReference type="SMART" id="SM00382">
    <property type="entry name" value="AAA"/>
    <property type="match status" value="1"/>
</dbReference>
<keyword evidence="4 8" id="KW-0547">Nucleotide-binding</keyword>
<dbReference type="Gene3D" id="2.40.50.100">
    <property type="match status" value="1"/>
</dbReference>
<evidence type="ECO:0000313" key="11">
    <source>
        <dbReference type="Proteomes" id="UP000216345"/>
    </source>
</evidence>
<evidence type="ECO:0000256" key="7">
    <source>
        <dbReference type="ARBA" id="ARBA00023136"/>
    </source>
</evidence>
<comment type="subunit">
    <text evidence="8">The complex is composed of two ATP-binding proteins (PotA), two transmembrane proteins (PotB and PotC) and a solute-binding protein (PotD).</text>
</comment>
<dbReference type="Proteomes" id="UP000216345">
    <property type="component" value="Unassembled WGS sequence"/>
</dbReference>
<dbReference type="InterPro" id="IPR050093">
    <property type="entry name" value="ABC_SmlMolc_Importer"/>
</dbReference>